<feature type="region of interest" description="Disordered" evidence="1">
    <location>
        <begin position="79"/>
        <end position="110"/>
    </location>
</feature>
<dbReference type="EMBL" id="AP027735">
    <property type="protein sequence ID" value="BDZ58962.1"/>
    <property type="molecule type" value="Genomic_DNA"/>
</dbReference>
<evidence type="ECO:0008006" key="4">
    <source>
        <dbReference type="Google" id="ProtNLM"/>
    </source>
</evidence>
<keyword evidence="2" id="KW-0812">Transmembrane</keyword>
<accession>A0ABM8HDB4</accession>
<feature type="transmembrane region" description="Helical" evidence="2">
    <location>
        <begin position="43"/>
        <end position="61"/>
    </location>
</feature>
<gene>
    <name evidence="3" type="ORF">GCM10025872_26190</name>
</gene>
<reference evidence="3" key="1">
    <citation type="journal article" date="2014" name="Int. J. Syst. Evol. Microbiol.">
        <title>Complete genome of a new Firmicutes species belonging to the dominant human colonic microbiota ('Ruminococcus bicirculans') reveals two chromosomes and a selective capacity to utilize plant glucans.</title>
        <authorList>
            <consortium name="NISC Comparative Sequencing Program"/>
            <person name="Wegmann U."/>
            <person name="Louis P."/>
            <person name="Goesmann A."/>
            <person name="Henrissat B."/>
            <person name="Duncan S.H."/>
            <person name="Flint H.J."/>
        </authorList>
    </citation>
    <scope>NUCLEOTIDE SEQUENCE</scope>
    <source>
        <strain evidence="3">NBRC 110608</strain>
    </source>
</reference>
<keyword evidence="2" id="KW-1133">Transmembrane helix</keyword>
<name>A0ABM8HDB4_9MICO</name>
<keyword evidence="2" id="KW-0472">Membrane</keyword>
<evidence type="ECO:0000313" key="3">
    <source>
        <dbReference type="EMBL" id="BDZ58962.1"/>
    </source>
</evidence>
<sequence>MCLSFEADALRPTLRQLAGSTPKLPGVPTSTLPAASPPDSSPGWVGFLILLAVGIVVFLVIKKLRPRLREQRYRAWEEAGLLPEQLDRDRDPDAPRDPDPRHDPGRGGPR</sequence>
<protein>
    <recommendedName>
        <fullName evidence="4">LPXTG cell wall anchor domain-containing protein</fullName>
    </recommendedName>
</protein>
<evidence type="ECO:0000256" key="1">
    <source>
        <dbReference type="SAM" id="MobiDB-lite"/>
    </source>
</evidence>
<organism evidence="3">
    <name type="scientific">Barrientosiimonas endolithica</name>
    <dbReference type="NCBI Taxonomy" id="1535208"/>
    <lineage>
        <taxon>Bacteria</taxon>
        <taxon>Bacillati</taxon>
        <taxon>Actinomycetota</taxon>
        <taxon>Actinomycetes</taxon>
        <taxon>Micrococcales</taxon>
        <taxon>Dermacoccaceae</taxon>
        <taxon>Barrientosiimonas</taxon>
    </lineage>
</organism>
<proteinExistence type="predicted"/>
<reference evidence="3" key="2">
    <citation type="submission" date="2023-02" db="EMBL/GenBank/DDBJ databases">
        <authorList>
            <person name="Sun Q."/>
            <person name="Mori K."/>
        </authorList>
    </citation>
    <scope>NUCLEOTIDE SEQUENCE</scope>
    <source>
        <strain evidence="3">NBRC 110608</strain>
    </source>
</reference>
<evidence type="ECO:0000256" key="2">
    <source>
        <dbReference type="SAM" id="Phobius"/>
    </source>
</evidence>
<feature type="compositionally biased region" description="Basic and acidic residues" evidence="1">
    <location>
        <begin position="85"/>
        <end position="110"/>
    </location>
</feature>
<feature type="region of interest" description="Disordered" evidence="1">
    <location>
        <begin position="16"/>
        <end position="38"/>
    </location>
</feature>